<reference evidence="13 14" key="1">
    <citation type="submission" date="2013-03" db="EMBL/GenBank/DDBJ databases">
        <title>Draft genome sequence of Gracibacillus halophilus YIM-C55.5, a moderately halophilic and thermophilic organism from the Xiaochaidamu salt lake.</title>
        <authorList>
            <person name="Sugumar T."/>
            <person name="Polireddy D.R."/>
            <person name="Antony A."/>
            <person name="Madhava Y.R."/>
            <person name="Sivakumar N."/>
        </authorList>
    </citation>
    <scope>NUCLEOTIDE SEQUENCE [LARGE SCALE GENOMIC DNA]</scope>
    <source>
        <strain evidence="13 14">YIM-C55.5</strain>
    </source>
</reference>
<evidence type="ECO:0000256" key="7">
    <source>
        <dbReference type="ARBA" id="ARBA00022630"/>
    </source>
</evidence>
<dbReference type="InterPro" id="IPR050464">
    <property type="entry name" value="Zeta_carotene_desat/Oxidored"/>
</dbReference>
<dbReference type="Proteomes" id="UP000012283">
    <property type="component" value="Unassembled WGS sequence"/>
</dbReference>
<dbReference type="NCBIfam" id="NF008845">
    <property type="entry name" value="PRK11883.1-5"/>
    <property type="match status" value="1"/>
</dbReference>
<dbReference type="InterPro" id="IPR004572">
    <property type="entry name" value="Protoporphyrinogen_oxidase"/>
</dbReference>
<comment type="pathway">
    <text evidence="3 11">Porphyrin-containing compound metabolism; protoheme biosynthesis.</text>
</comment>
<dbReference type="PANTHER" id="PTHR42923:SF3">
    <property type="entry name" value="PROTOPORPHYRINOGEN OXIDASE"/>
    <property type="match status" value="1"/>
</dbReference>
<proteinExistence type="inferred from homology"/>
<dbReference type="InterPro" id="IPR002937">
    <property type="entry name" value="Amino_oxidase"/>
</dbReference>
<dbReference type="Gene3D" id="3.90.660.20">
    <property type="entry name" value="Protoporphyrinogen oxidase, mitochondrial, domain 2"/>
    <property type="match status" value="1"/>
</dbReference>
<evidence type="ECO:0000256" key="10">
    <source>
        <dbReference type="ARBA" id="ARBA00023133"/>
    </source>
</evidence>
<dbReference type="UniPathway" id="UPA00252"/>
<keyword evidence="14" id="KW-1185">Reference proteome</keyword>
<evidence type="ECO:0000256" key="6">
    <source>
        <dbReference type="ARBA" id="ARBA00019046"/>
    </source>
</evidence>
<accession>N4WHD5</accession>
<evidence type="ECO:0000256" key="1">
    <source>
        <dbReference type="ARBA" id="ARBA00001755"/>
    </source>
</evidence>
<keyword evidence="9 11" id="KW-0560">Oxidoreductase</keyword>
<dbReference type="Gene3D" id="1.10.3110.10">
    <property type="entry name" value="protoporphyrinogen ix oxidase, domain 3"/>
    <property type="match status" value="1"/>
</dbReference>
<comment type="function">
    <text evidence="11">Involved in coproporphyrin-dependent heme b biosynthesis. Catalyzes the oxidation of coproporphyrinogen III to coproporphyrin III.</text>
</comment>
<evidence type="ECO:0000313" key="13">
    <source>
        <dbReference type="EMBL" id="ENH95587.1"/>
    </source>
</evidence>
<evidence type="ECO:0000256" key="4">
    <source>
        <dbReference type="ARBA" id="ARBA00008310"/>
    </source>
</evidence>
<evidence type="ECO:0000259" key="12">
    <source>
        <dbReference type="Pfam" id="PF01593"/>
    </source>
</evidence>
<dbReference type="AlphaFoldDB" id="N4WHD5"/>
<keyword evidence="8 11" id="KW-0274">FAD</keyword>
<comment type="subcellular location">
    <subcellularLocation>
        <location evidence="11">Cytoplasm</location>
    </subcellularLocation>
</comment>
<dbReference type="SUPFAM" id="SSF54373">
    <property type="entry name" value="FAD-linked reductases, C-terminal domain"/>
    <property type="match status" value="1"/>
</dbReference>
<evidence type="ECO:0000256" key="8">
    <source>
        <dbReference type="ARBA" id="ARBA00022827"/>
    </source>
</evidence>
<evidence type="ECO:0000256" key="2">
    <source>
        <dbReference type="ARBA" id="ARBA00001974"/>
    </source>
</evidence>
<evidence type="ECO:0000256" key="9">
    <source>
        <dbReference type="ARBA" id="ARBA00023002"/>
    </source>
</evidence>
<comment type="cofactor">
    <cofactor evidence="2 11">
        <name>FAD</name>
        <dbReference type="ChEBI" id="CHEBI:57692"/>
    </cofactor>
</comment>
<dbReference type="STRING" id="1308866.J416_15387"/>
<dbReference type="EC" id="1.3.3.15" evidence="5 11"/>
<evidence type="ECO:0000256" key="3">
    <source>
        <dbReference type="ARBA" id="ARBA00004744"/>
    </source>
</evidence>
<dbReference type="Pfam" id="PF01593">
    <property type="entry name" value="Amino_oxidase"/>
    <property type="match status" value="1"/>
</dbReference>
<evidence type="ECO:0000256" key="5">
    <source>
        <dbReference type="ARBA" id="ARBA00012402"/>
    </source>
</evidence>
<comment type="similarity">
    <text evidence="4 11">Belongs to the protoporphyrinogen/coproporphyrinogen oxidase family. Coproporphyrinogen III oxidase subfamily.</text>
</comment>
<keyword evidence="10 11" id="KW-0350">Heme biosynthesis</keyword>
<dbReference type="NCBIfam" id="TIGR00562">
    <property type="entry name" value="proto_IX_ox"/>
    <property type="match status" value="1"/>
</dbReference>
<sequence>MSKITVIGGGIAGLTAAYYLQTNIRDESSPYQVELYEASNRIGGKIQTEKRNGFTIERGPDSFLIRKKSAERLAREVGLGDKLVKNGTGKSYILVGDTLHSMPQGSHMGIPTQLRPFLSSSLFSWSGKFRALTDFVRPKGEAISDQSVGQFFRRRLGDDVLENVIEPLLSGIYAGDIDELSLMATFPHFYQLEQDYGSLIKGIQKTTANKGQQTSGKKRSMFYSIEGGLSRLVEAIEEQLHPGTVQTEMPVTAIEKAGNQYKLTFEDGSETVTDAVIVTTPFPVLKRMFTEDEAIQSLDDMHATSVANVALAYDQSAIKQDIDGTGFVVSRNSDYRITACTWTHKKWPETVAPEGKALLRCYVGKPGDEDVVHLSDEELKRIVLHDLNKVMDIEGDPLFSVVTRWHDAMPQYRVGHKQMVDTLEDHLRTVFPGVFVAGNSYRGIGLPDCIDQAERAVQQTFDYFAEQSRY</sequence>
<keyword evidence="7 11" id="KW-0285">Flavoprotein</keyword>
<dbReference type="GO" id="GO:0006783">
    <property type="term" value="P:heme biosynthetic process"/>
    <property type="evidence" value="ECO:0007669"/>
    <property type="project" value="UniProtKB-UniRule"/>
</dbReference>
<evidence type="ECO:0000313" key="14">
    <source>
        <dbReference type="Proteomes" id="UP000012283"/>
    </source>
</evidence>
<dbReference type="EMBL" id="APML01000089">
    <property type="protein sequence ID" value="ENH95587.1"/>
    <property type="molecule type" value="Genomic_DNA"/>
</dbReference>
<dbReference type="PATRIC" id="fig|1308866.3.peg.3096"/>
<name>N4WHD5_9BACI</name>
<protein>
    <recommendedName>
        <fullName evidence="6 11">Coproporphyrinogen III oxidase</fullName>
        <ecNumber evidence="5 11">1.3.3.15</ecNumber>
    </recommendedName>
</protein>
<dbReference type="InterPro" id="IPR036188">
    <property type="entry name" value="FAD/NAD-bd_sf"/>
</dbReference>
<dbReference type="GO" id="GO:0005737">
    <property type="term" value="C:cytoplasm"/>
    <property type="evidence" value="ECO:0007669"/>
    <property type="project" value="UniProtKB-SubCell"/>
</dbReference>
<dbReference type="Gene3D" id="3.50.50.60">
    <property type="entry name" value="FAD/NAD(P)-binding domain"/>
    <property type="match status" value="1"/>
</dbReference>
<dbReference type="GO" id="GO:0004729">
    <property type="term" value="F:oxygen-dependent protoporphyrinogen oxidase activity"/>
    <property type="evidence" value="ECO:0007669"/>
    <property type="project" value="UniProtKB-UniRule"/>
</dbReference>
<dbReference type="eggNOG" id="COG1232">
    <property type="taxonomic scope" value="Bacteria"/>
</dbReference>
<comment type="caution">
    <text evidence="13">The sequence shown here is derived from an EMBL/GenBank/DDBJ whole genome shotgun (WGS) entry which is preliminary data.</text>
</comment>
<feature type="domain" description="Amine oxidase" evidence="12">
    <location>
        <begin position="11"/>
        <end position="459"/>
    </location>
</feature>
<gene>
    <name evidence="13" type="ORF">J416_15387</name>
</gene>
<evidence type="ECO:0000256" key="11">
    <source>
        <dbReference type="RuleBase" id="RU364052"/>
    </source>
</evidence>
<keyword evidence="11" id="KW-0963">Cytoplasm</keyword>
<comment type="catalytic activity">
    <reaction evidence="1">
        <text>coproporphyrinogen III + 3 O2 = coproporphyrin III + 3 H2O2</text>
        <dbReference type="Rhea" id="RHEA:43436"/>
        <dbReference type="ChEBI" id="CHEBI:15379"/>
        <dbReference type="ChEBI" id="CHEBI:16240"/>
        <dbReference type="ChEBI" id="CHEBI:57309"/>
        <dbReference type="ChEBI" id="CHEBI:131725"/>
        <dbReference type="EC" id="1.3.3.15"/>
    </reaction>
    <physiologicalReaction direction="left-to-right" evidence="1">
        <dbReference type="Rhea" id="RHEA:43437"/>
    </physiologicalReaction>
</comment>
<dbReference type="PANTHER" id="PTHR42923">
    <property type="entry name" value="PROTOPORPHYRINOGEN OXIDASE"/>
    <property type="match status" value="1"/>
</dbReference>
<dbReference type="SUPFAM" id="SSF51905">
    <property type="entry name" value="FAD/NAD(P)-binding domain"/>
    <property type="match status" value="1"/>
</dbReference>
<dbReference type="OrthoDB" id="9805195at2"/>
<dbReference type="RefSeq" id="WP_003474907.1">
    <property type="nucleotide sequence ID" value="NZ_APML01000089.1"/>
</dbReference>
<organism evidence="13 14">
    <name type="scientific">Gracilibacillus halophilus YIM-C55.5</name>
    <dbReference type="NCBI Taxonomy" id="1308866"/>
    <lineage>
        <taxon>Bacteria</taxon>
        <taxon>Bacillati</taxon>
        <taxon>Bacillota</taxon>
        <taxon>Bacilli</taxon>
        <taxon>Bacillales</taxon>
        <taxon>Bacillaceae</taxon>
        <taxon>Gracilibacillus</taxon>
    </lineage>
</organism>